<evidence type="ECO:0000256" key="3">
    <source>
        <dbReference type="SAM" id="MobiDB-lite"/>
    </source>
</evidence>
<keyword evidence="4" id="KW-0472">Membrane</keyword>
<feature type="compositionally biased region" description="Low complexity" evidence="3">
    <location>
        <begin position="664"/>
        <end position="708"/>
    </location>
</feature>
<evidence type="ECO:0000259" key="7">
    <source>
        <dbReference type="PROSITE" id="PS50923"/>
    </source>
</evidence>
<dbReference type="Proteomes" id="UP001307889">
    <property type="component" value="Chromosome 11"/>
</dbReference>
<dbReference type="InterPro" id="IPR000998">
    <property type="entry name" value="MAM_dom"/>
</dbReference>
<feature type="domain" description="SMB" evidence="8">
    <location>
        <begin position="307"/>
        <end position="353"/>
    </location>
</feature>
<evidence type="ECO:0000256" key="1">
    <source>
        <dbReference type="ARBA" id="ARBA00023157"/>
    </source>
</evidence>
<evidence type="ECO:0000313" key="9">
    <source>
        <dbReference type="EMBL" id="BET00140.1"/>
    </source>
</evidence>
<dbReference type="CDD" id="cd00033">
    <property type="entry name" value="CCP"/>
    <property type="match status" value="1"/>
</dbReference>
<dbReference type="PROSITE" id="PS50060">
    <property type="entry name" value="MAM_2"/>
    <property type="match status" value="1"/>
</dbReference>
<dbReference type="SUPFAM" id="SSF57535">
    <property type="entry name" value="Complement control module/SCR domain"/>
    <property type="match status" value="1"/>
</dbReference>
<proteinExistence type="predicted"/>
<dbReference type="SMART" id="SM00137">
    <property type="entry name" value="MAM"/>
    <property type="match status" value="1"/>
</dbReference>
<keyword evidence="10" id="KW-1185">Reference proteome</keyword>
<feature type="compositionally biased region" description="Polar residues" evidence="3">
    <location>
        <begin position="709"/>
        <end position="721"/>
    </location>
</feature>
<dbReference type="InterPro" id="IPR036024">
    <property type="entry name" value="Somatomedin_B-like_dom_sf"/>
</dbReference>
<reference evidence="9 10" key="1">
    <citation type="submission" date="2023-09" db="EMBL/GenBank/DDBJ databases">
        <title>Nesidiocoris tenuis whole genome shotgun sequence.</title>
        <authorList>
            <person name="Shibata T."/>
            <person name="Shimoda M."/>
            <person name="Kobayashi T."/>
            <person name="Uehara T."/>
        </authorList>
    </citation>
    <scope>NUCLEOTIDE SEQUENCE [LARGE SCALE GENOMIC DNA]</scope>
    <source>
        <strain evidence="9 10">Japan</strain>
    </source>
</reference>
<feature type="region of interest" description="Disordered" evidence="3">
    <location>
        <begin position="856"/>
        <end position="885"/>
    </location>
</feature>
<dbReference type="Gene3D" id="2.10.70.10">
    <property type="entry name" value="Complement Module, domain 1"/>
    <property type="match status" value="1"/>
</dbReference>
<evidence type="ECO:0000259" key="8">
    <source>
        <dbReference type="PROSITE" id="PS50958"/>
    </source>
</evidence>
<feature type="domain" description="MAM" evidence="6">
    <location>
        <begin position="145"/>
        <end position="303"/>
    </location>
</feature>
<feature type="domain" description="Sushi" evidence="7">
    <location>
        <begin position="30"/>
        <end position="82"/>
    </location>
</feature>
<dbReference type="SMART" id="SM00032">
    <property type="entry name" value="CCP"/>
    <property type="match status" value="1"/>
</dbReference>
<evidence type="ECO:0000256" key="5">
    <source>
        <dbReference type="SAM" id="SignalP"/>
    </source>
</evidence>
<comment type="caution">
    <text evidence="2">Lacks conserved residue(s) required for the propagation of feature annotation.</text>
</comment>
<dbReference type="InterPro" id="IPR013320">
    <property type="entry name" value="ConA-like_dom_sf"/>
</dbReference>
<keyword evidence="2" id="KW-0768">Sushi</keyword>
<keyword evidence="9" id="KW-0675">Receptor</keyword>
<feature type="compositionally biased region" description="Polar residues" evidence="3">
    <location>
        <begin position="565"/>
        <end position="584"/>
    </location>
</feature>
<feature type="compositionally biased region" description="Polar residues" evidence="3">
    <location>
        <begin position="452"/>
        <end position="471"/>
    </location>
</feature>
<name>A0ABN7B932_9HEMI</name>
<dbReference type="EMBL" id="AP028919">
    <property type="protein sequence ID" value="BET00140.1"/>
    <property type="molecule type" value="Genomic_DNA"/>
</dbReference>
<accession>A0ABN7B932</accession>
<dbReference type="PANTHER" id="PTHR23282:SF142">
    <property type="entry name" value="MAM DOMAIN-CONTAINING PROTEIN"/>
    <property type="match status" value="1"/>
</dbReference>
<feature type="signal peptide" evidence="5">
    <location>
        <begin position="1"/>
        <end position="20"/>
    </location>
</feature>
<dbReference type="PANTHER" id="PTHR23282">
    <property type="entry name" value="APICAL ENDOSOMAL GLYCOPROTEIN PRECURSOR"/>
    <property type="match status" value="1"/>
</dbReference>
<keyword evidence="4" id="KW-1133">Transmembrane helix</keyword>
<dbReference type="InterPro" id="IPR001212">
    <property type="entry name" value="Somatomedin_B_dom"/>
</dbReference>
<evidence type="ECO:0000256" key="4">
    <source>
        <dbReference type="SAM" id="Phobius"/>
    </source>
</evidence>
<organism evidence="9 10">
    <name type="scientific">Nesidiocoris tenuis</name>
    <dbReference type="NCBI Taxonomy" id="355587"/>
    <lineage>
        <taxon>Eukaryota</taxon>
        <taxon>Metazoa</taxon>
        <taxon>Ecdysozoa</taxon>
        <taxon>Arthropoda</taxon>
        <taxon>Hexapoda</taxon>
        <taxon>Insecta</taxon>
        <taxon>Pterygota</taxon>
        <taxon>Neoptera</taxon>
        <taxon>Paraneoptera</taxon>
        <taxon>Hemiptera</taxon>
        <taxon>Heteroptera</taxon>
        <taxon>Panheteroptera</taxon>
        <taxon>Cimicomorpha</taxon>
        <taxon>Miridae</taxon>
        <taxon>Dicyphina</taxon>
        <taxon>Nesidiocoris</taxon>
    </lineage>
</organism>
<feature type="region of interest" description="Disordered" evidence="3">
    <location>
        <begin position="452"/>
        <end position="516"/>
    </location>
</feature>
<dbReference type="Gene3D" id="4.10.410.20">
    <property type="match status" value="1"/>
</dbReference>
<keyword evidence="5" id="KW-0732">Signal</keyword>
<dbReference type="Gene3D" id="2.60.120.200">
    <property type="match status" value="1"/>
</dbReference>
<feature type="chain" id="PRO_5045036478" evidence="5">
    <location>
        <begin position="21"/>
        <end position="885"/>
    </location>
</feature>
<dbReference type="Pfam" id="PF01033">
    <property type="entry name" value="Somatomedin_B"/>
    <property type="match status" value="1"/>
</dbReference>
<dbReference type="InterPro" id="IPR000436">
    <property type="entry name" value="Sushi_SCR_CCP_dom"/>
</dbReference>
<dbReference type="CDD" id="cd06263">
    <property type="entry name" value="MAM"/>
    <property type="match status" value="1"/>
</dbReference>
<feature type="region of interest" description="Disordered" evidence="3">
    <location>
        <begin position="528"/>
        <end position="608"/>
    </location>
</feature>
<feature type="compositionally biased region" description="Polar residues" evidence="3">
    <location>
        <begin position="528"/>
        <end position="538"/>
    </location>
</feature>
<evidence type="ECO:0000313" key="10">
    <source>
        <dbReference type="Proteomes" id="UP001307889"/>
    </source>
</evidence>
<feature type="compositionally biased region" description="Polar residues" evidence="3">
    <location>
        <begin position="484"/>
        <end position="506"/>
    </location>
</feature>
<feature type="compositionally biased region" description="Polar residues" evidence="3">
    <location>
        <begin position="876"/>
        <end position="885"/>
    </location>
</feature>
<dbReference type="InterPro" id="IPR051560">
    <property type="entry name" value="MAM_domain-containing"/>
</dbReference>
<dbReference type="SUPFAM" id="SSF90188">
    <property type="entry name" value="Somatomedin B domain"/>
    <property type="match status" value="1"/>
</dbReference>
<feature type="region of interest" description="Disordered" evidence="3">
    <location>
        <begin position="356"/>
        <end position="381"/>
    </location>
</feature>
<dbReference type="Pfam" id="PF00629">
    <property type="entry name" value="MAM"/>
    <property type="match status" value="1"/>
</dbReference>
<protein>
    <submittedName>
        <fullName evidence="9">Scavenger receptor</fullName>
    </submittedName>
</protein>
<sequence>MKPCELLVICIFCTFPNISAKAVRNPKSYNRCPKVTIPNGTMVLKFRGRVAKFTCDPGYQLIGDRIATCQLRSWDAIPSCVEKVKCPEEKPKVLNGLMIPYQFVYFKMVCNPGYNVSQDSQTIFPCEEFYAPNHRQMVCQLTEKNFCDFEEGMCGWNNTIPFFSWIRHQNATPSHDLHTGPSSDHTTGTGHYLYIEASGLSEYEERFAKLTRRFSRIETPEVCFVFWYHMYGFNIGTLDVYVDYKKVFTKTGNLGNKWRKGIIQNLPSEHDFYISFVATTANGYAGDIAIDDIGLVNSTDCTKTLLVERSCRYRCFDPEPNATLCKCSSECLIESNCCEDFVRYCSLEPYEPTIRPQEESTDYQFTDRDTSESQSSDVDAYPTVPGLMYEIVTESYTSDSSMTYETTSDGINTPTSSGEIEVIHSATDEIPEEEFNDVIKITEAKIARFTQPARQNVQESRIESTSGSYSSGEHETSVYEASSEESTIQDSGNSGFDGTSNTPTENSEYDPTAEAGTEPSILEVQASPSLSTDANIPAQTDGEMVSHPASSTETMSGEAKKKLPSSINKTTNRSKIEISSTTPKTALKFGPPGPATTAKPDKLQGFQPNATILSRKDGKQITINATTRSEQVITTTTTNAPAISERIITTTTAMPKAEPRMTPTTEAATSSKTQATTSTAAAGSTKSVNSEATDGTTVSTTGTDQPTPSSFEYETDISSPRRSYEDAVWTEEPSGSDEYHDLTDSPEPSPKIATTTGSNRSPDSPRLAAKTPYKWKSSYVPKGRYTFSAVKSETHTKAYVSISIGILLFLSAAILTGYLFSRRRRSTPRRLRDDCTEESDVLYMTADDALNFNVGLPSRPQSGHLGKQRKGDRKQLSPSSSDLSL</sequence>
<dbReference type="Pfam" id="PF00084">
    <property type="entry name" value="Sushi"/>
    <property type="match status" value="1"/>
</dbReference>
<keyword evidence="4" id="KW-0812">Transmembrane</keyword>
<keyword evidence="1" id="KW-1015">Disulfide bond</keyword>
<dbReference type="PROSITE" id="PS50958">
    <property type="entry name" value="SMB_2"/>
    <property type="match status" value="1"/>
</dbReference>
<dbReference type="PROSITE" id="PS50923">
    <property type="entry name" value="SUSHI"/>
    <property type="match status" value="1"/>
</dbReference>
<gene>
    <name evidence="9" type="ORF">NTJ_12956</name>
</gene>
<dbReference type="SUPFAM" id="SSF49899">
    <property type="entry name" value="Concanavalin A-like lectins/glucanases"/>
    <property type="match status" value="1"/>
</dbReference>
<dbReference type="PROSITE" id="PS00524">
    <property type="entry name" value="SMB_1"/>
    <property type="match status" value="1"/>
</dbReference>
<feature type="transmembrane region" description="Helical" evidence="4">
    <location>
        <begin position="798"/>
        <end position="820"/>
    </location>
</feature>
<evidence type="ECO:0000256" key="2">
    <source>
        <dbReference type="PROSITE-ProRule" id="PRU00302"/>
    </source>
</evidence>
<dbReference type="InterPro" id="IPR035976">
    <property type="entry name" value="Sushi/SCR/CCP_sf"/>
</dbReference>
<feature type="compositionally biased region" description="Polar residues" evidence="3">
    <location>
        <begin position="752"/>
        <end position="762"/>
    </location>
</feature>
<feature type="region of interest" description="Disordered" evidence="3">
    <location>
        <begin position="649"/>
        <end position="768"/>
    </location>
</feature>
<evidence type="ECO:0000259" key="6">
    <source>
        <dbReference type="PROSITE" id="PS50060"/>
    </source>
</evidence>